<dbReference type="Pfam" id="PF04324">
    <property type="entry name" value="Fer2_BFD"/>
    <property type="match status" value="1"/>
</dbReference>
<dbReference type="GO" id="GO:0016491">
    <property type="term" value="F:oxidoreductase activity"/>
    <property type="evidence" value="ECO:0007669"/>
    <property type="project" value="UniProtKB-KW"/>
</dbReference>
<dbReference type="RefSeq" id="WP_107220266.1">
    <property type="nucleotide sequence ID" value="NZ_CP028339.1"/>
</dbReference>
<dbReference type="InterPro" id="IPR050123">
    <property type="entry name" value="Prok_molybdopt-oxidoreductase"/>
</dbReference>
<dbReference type="InterPro" id="IPR007419">
    <property type="entry name" value="BFD-like_2Fe2S-bd_dom"/>
</dbReference>
<evidence type="ECO:0000256" key="5">
    <source>
        <dbReference type="ARBA" id="ARBA00022505"/>
    </source>
</evidence>
<comment type="cofactor">
    <cofactor evidence="2">
        <name>[4Fe-4S] cluster</name>
        <dbReference type="ChEBI" id="CHEBI:49883"/>
    </cofactor>
</comment>
<evidence type="ECO:0000256" key="11">
    <source>
        <dbReference type="SAM" id="MobiDB-lite"/>
    </source>
</evidence>
<dbReference type="Pfam" id="PF00384">
    <property type="entry name" value="Molybdopterin"/>
    <property type="match status" value="1"/>
</dbReference>
<dbReference type="InterPro" id="IPR006657">
    <property type="entry name" value="MoPterin_dinucl-bd_dom"/>
</dbReference>
<dbReference type="GO" id="GO:0042128">
    <property type="term" value="P:nitrate assimilation"/>
    <property type="evidence" value="ECO:0007669"/>
    <property type="project" value="UniProtKB-KW"/>
</dbReference>
<dbReference type="InterPro" id="IPR041957">
    <property type="entry name" value="CT_Nitrate-R-NapA-like"/>
</dbReference>
<dbReference type="InterPro" id="IPR041854">
    <property type="entry name" value="BFD-like_2Fe2S-bd_dom_sf"/>
</dbReference>
<dbReference type="PANTHER" id="PTHR43105:SF9">
    <property type="entry name" value="NADPH-FE(3+) OXIDOREDUCTASE SUBUNIT ALPHA"/>
    <property type="match status" value="1"/>
</dbReference>
<dbReference type="Gene3D" id="3.40.50.740">
    <property type="match status" value="1"/>
</dbReference>
<dbReference type="GO" id="GO:1990204">
    <property type="term" value="C:oxidoreductase complex"/>
    <property type="evidence" value="ECO:0007669"/>
    <property type="project" value="UniProtKB-ARBA"/>
</dbReference>
<dbReference type="SUPFAM" id="SSF53706">
    <property type="entry name" value="Formate dehydrogenase/DMSO reductase, domains 1-3"/>
    <property type="match status" value="1"/>
</dbReference>
<comment type="cofactor">
    <cofactor evidence="1">
        <name>Mo-bis(molybdopterin guanine dinucleotide)</name>
        <dbReference type="ChEBI" id="CHEBI:60539"/>
    </cofactor>
</comment>
<evidence type="ECO:0000256" key="4">
    <source>
        <dbReference type="ARBA" id="ARBA00022485"/>
    </source>
</evidence>
<dbReference type="Pfam" id="PF04879">
    <property type="entry name" value="Molybdop_Fe4S4"/>
    <property type="match status" value="1"/>
</dbReference>
<evidence type="ECO:0000259" key="12">
    <source>
        <dbReference type="PROSITE" id="PS51669"/>
    </source>
</evidence>
<feature type="region of interest" description="Disordered" evidence="11">
    <location>
        <begin position="1"/>
        <end position="28"/>
    </location>
</feature>
<dbReference type="SMART" id="SM00926">
    <property type="entry name" value="Molybdop_Fe4S4"/>
    <property type="match status" value="1"/>
</dbReference>
<evidence type="ECO:0000313" key="13">
    <source>
        <dbReference type="EMBL" id="AVR87951.1"/>
    </source>
</evidence>
<dbReference type="EMBL" id="CP028339">
    <property type="protein sequence ID" value="AVR87951.1"/>
    <property type="molecule type" value="Genomic_DNA"/>
</dbReference>
<dbReference type="GO" id="GO:0016020">
    <property type="term" value="C:membrane"/>
    <property type="evidence" value="ECO:0007669"/>
    <property type="project" value="TreeGrafter"/>
</dbReference>
<dbReference type="KEGG" id="tak:Tharo_1012"/>
<evidence type="ECO:0000256" key="8">
    <source>
        <dbReference type="ARBA" id="ARBA00023004"/>
    </source>
</evidence>
<dbReference type="InterPro" id="IPR009010">
    <property type="entry name" value="Asp_de-COase-like_dom_sf"/>
</dbReference>
<dbReference type="SUPFAM" id="SSF50692">
    <property type="entry name" value="ADC-like"/>
    <property type="match status" value="1"/>
</dbReference>
<accession>A0A2R4BKW2</accession>
<dbReference type="OrthoDB" id="9810782at2"/>
<dbReference type="Gene3D" id="2.40.40.20">
    <property type="match status" value="1"/>
</dbReference>
<dbReference type="FunFam" id="3.40.228.10:FF:000002">
    <property type="entry name" value="Formate dehydrogenase subunit alpha"/>
    <property type="match status" value="1"/>
</dbReference>
<keyword evidence="7" id="KW-0560">Oxidoreductase</keyword>
<keyword evidence="8" id="KW-0408">Iron</keyword>
<dbReference type="AlphaFoldDB" id="A0A2R4BKW2"/>
<dbReference type="GO" id="GO:0046872">
    <property type="term" value="F:metal ion binding"/>
    <property type="evidence" value="ECO:0007669"/>
    <property type="project" value="UniProtKB-KW"/>
</dbReference>
<evidence type="ECO:0000256" key="6">
    <source>
        <dbReference type="ARBA" id="ARBA00022723"/>
    </source>
</evidence>
<organism evidence="13 14">
    <name type="scientific">Thauera aromatica K172</name>
    <dbReference type="NCBI Taxonomy" id="44139"/>
    <lineage>
        <taxon>Bacteria</taxon>
        <taxon>Pseudomonadati</taxon>
        <taxon>Pseudomonadota</taxon>
        <taxon>Betaproteobacteria</taxon>
        <taxon>Rhodocyclales</taxon>
        <taxon>Zoogloeaceae</taxon>
        <taxon>Thauera</taxon>
    </lineage>
</organism>
<keyword evidence="5" id="KW-0500">Molybdenum</keyword>
<feature type="compositionally biased region" description="Low complexity" evidence="11">
    <location>
        <begin position="11"/>
        <end position="28"/>
    </location>
</feature>
<keyword evidence="6" id="KW-0479">Metal-binding</keyword>
<keyword evidence="9" id="KW-0411">Iron-sulfur</keyword>
<dbReference type="InterPro" id="IPR027467">
    <property type="entry name" value="MopterinOxRdtase_cofactor_BS"/>
</dbReference>
<feature type="domain" description="4Fe-4S Mo/W bis-MGD-type" evidence="12">
    <location>
        <begin position="31"/>
        <end position="87"/>
    </location>
</feature>
<evidence type="ECO:0000256" key="9">
    <source>
        <dbReference type="ARBA" id="ARBA00023014"/>
    </source>
</evidence>
<keyword evidence="10" id="KW-0534">Nitrate assimilation</keyword>
<evidence type="ECO:0000256" key="3">
    <source>
        <dbReference type="ARBA" id="ARBA00008747"/>
    </source>
</evidence>
<comment type="similarity">
    <text evidence="3">Belongs to the prokaryotic molybdopterin-containing oxidoreductase family. NasA/NapA/NarB subfamily.</text>
</comment>
<dbReference type="InterPro" id="IPR006656">
    <property type="entry name" value="Mopterin_OxRdtase"/>
</dbReference>
<evidence type="ECO:0000256" key="7">
    <source>
        <dbReference type="ARBA" id="ARBA00023002"/>
    </source>
</evidence>
<dbReference type="GO" id="GO:0051539">
    <property type="term" value="F:4 iron, 4 sulfur cluster binding"/>
    <property type="evidence" value="ECO:0007669"/>
    <property type="project" value="UniProtKB-KW"/>
</dbReference>
<keyword evidence="4" id="KW-0004">4Fe-4S</keyword>
<dbReference type="CDD" id="cd02791">
    <property type="entry name" value="MopB_CT_Nitrate-R-NapA-like"/>
    <property type="match status" value="1"/>
</dbReference>
<dbReference type="Proteomes" id="UP000241885">
    <property type="component" value="Chromosome"/>
</dbReference>
<protein>
    <submittedName>
        <fullName evidence="13">Nitrate reductase large subunit NapA</fullName>
    </submittedName>
</protein>
<sequence length="934" mass="100412">MTPRNPETCGRAAALPRADAAAGTPASAAPRDETRATCAYCGVGCGVMIGHDGTRITGVRGDPAHPANFGQLCTKGASLHLSAGLDTRLLYPEYRATRTEPRRRIAWEAAIDAAAGRFAGIIAAHGPGAVAFYISGQLLTEDYYVFNKAMKGLIGSNNIDTNSRLCMSSAVAAYKATLGADAPPCCYEDFDHADTILIAGANPSYAHPVAFRRIEQAKARRPQMKLIVVDPRRTDTAAAADLHLAVLPGTDIRLFEAMLHVLLRERSVDEAWIAAHTEGFEALRAHVRELTPAVAAEVCGVAADDIVTAARWWGQAPAALSLWCQGLNQSIHGTDNGTALIALSLATGKIGRPGCGPFSLTGQPNAMGGREVGGLANLLPAHRDLANPAHRAEVARLWGVDRVPARPGLSAVELFEAARAGKVKAVWIACTNPAQSLPEQTRVREALAACEFVVLQEAFRNTETAPFADLMLPATTWGEKDGTVTNSERRISRVRPALPAPGEARADWRIARDFARALGPRIGKPQAARLFAYERAEEVFAEHAATTAGRDLDITGLSYALLEAAGPQQWPFPAGARVEEGAARARLYADGRFPTADGRARFIVPGRALTAEKVDARYPLHLTTGRLRDQWHGMSRSGKVARLYGHVDEARIELHADDLAVRGLQDGDLVRVASRRGELVLRARASPDMRKGQAFIAMHWGRKVLGSAGVNLLLGDDFDPHSKQPELKHAAIRIDKAVLPFRVLLMRAERPGRTAAEDAEALSPWLERFAYASLALAGRDHPAVVMRIAHDRPIPPAWIGELDALLGLEGDEALSYVDVRRGIGKRALIEDDCLVGLRLAGESAAQAWLSELIIDRRPAAGLRRWLLAPLAAPPAQAKLRGRIVCNCLDVAEADIAAAIAGGDDFDRLQRTLRCGTSCGSCVAEIRRMLRASGR</sequence>
<dbReference type="Gene3D" id="2.20.25.90">
    <property type="entry name" value="ADC-like domains"/>
    <property type="match status" value="1"/>
</dbReference>
<reference evidence="13 14" key="1">
    <citation type="submission" date="2018-03" db="EMBL/GenBank/DDBJ databases">
        <title>Complete genome sequence of Thauera aromatica, a model organism for studying aromatic compound degradation under denitrifying conditions.</title>
        <authorList>
            <person name="Lo H.-Y."/>
            <person name="Goris T."/>
            <person name="Boll M."/>
            <person name="Mueller J.A."/>
        </authorList>
    </citation>
    <scope>NUCLEOTIDE SEQUENCE [LARGE SCALE GENOMIC DNA]</scope>
    <source>
        <strain evidence="13 14">K172</strain>
    </source>
</reference>
<dbReference type="Gene3D" id="3.40.228.10">
    <property type="entry name" value="Dimethylsulfoxide Reductase, domain 2"/>
    <property type="match status" value="1"/>
</dbReference>
<dbReference type="GO" id="GO:0043546">
    <property type="term" value="F:molybdopterin cofactor binding"/>
    <property type="evidence" value="ECO:0007669"/>
    <property type="project" value="InterPro"/>
</dbReference>
<dbReference type="InterPro" id="IPR006655">
    <property type="entry name" value="Mopterin_OxRdtase_prok_CS"/>
</dbReference>
<dbReference type="PROSITE" id="PS00490">
    <property type="entry name" value="MOLYBDOPTERIN_PROK_2"/>
    <property type="match status" value="1"/>
</dbReference>
<dbReference type="Pfam" id="PF01568">
    <property type="entry name" value="Molydop_binding"/>
    <property type="match status" value="1"/>
</dbReference>
<dbReference type="InterPro" id="IPR006963">
    <property type="entry name" value="Mopterin_OxRdtase_4Fe-4S_dom"/>
</dbReference>
<dbReference type="PROSITE" id="PS00551">
    <property type="entry name" value="MOLYBDOPTERIN_PROK_1"/>
    <property type="match status" value="1"/>
</dbReference>
<dbReference type="GO" id="GO:0045333">
    <property type="term" value="P:cellular respiration"/>
    <property type="evidence" value="ECO:0007669"/>
    <property type="project" value="UniProtKB-ARBA"/>
</dbReference>
<proteinExistence type="inferred from homology"/>
<dbReference type="PROSITE" id="PS51669">
    <property type="entry name" value="4FE4S_MOW_BIS_MGD"/>
    <property type="match status" value="1"/>
</dbReference>
<dbReference type="Gene3D" id="1.10.10.1100">
    <property type="entry name" value="BFD-like [2Fe-2S]-binding domain"/>
    <property type="match status" value="1"/>
</dbReference>
<dbReference type="PANTHER" id="PTHR43105">
    <property type="entry name" value="RESPIRATORY NITRATE REDUCTASE"/>
    <property type="match status" value="1"/>
</dbReference>
<dbReference type="CDD" id="cd02754">
    <property type="entry name" value="MopB_Nitrate-R-NapA-like"/>
    <property type="match status" value="1"/>
</dbReference>
<evidence type="ECO:0000313" key="14">
    <source>
        <dbReference type="Proteomes" id="UP000241885"/>
    </source>
</evidence>
<gene>
    <name evidence="13" type="ORF">Tharo_1012</name>
</gene>
<evidence type="ECO:0000256" key="2">
    <source>
        <dbReference type="ARBA" id="ARBA00001966"/>
    </source>
</evidence>
<evidence type="ECO:0000256" key="10">
    <source>
        <dbReference type="ARBA" id="ARBA00023063"/>
    </source>
</evidence>
<evidence type="ECO:0000256" key="1">
    <source>
        <dbReference type="ARBA" id="ARBA00001942"/>
    </source>
</evidence>
<name>A0A2R4BKW2_THAAR</name>
<keyword evidence="14" id="KW-1185">Reference proteome</keyword>